<dbReference type="Pfam" id="PF00072">
    <property type="entry name" value="Response_reg"/>
    <property type="match status" value="1"/>
</dbReference>
<feature type="domain" description="Response regulatory" evidence="7">
    <location>
        <begin position="2"/>
        <end position="117"/>
    </location>
</feature>
<dbReference type="PANTHER" id="PTHR48111">
    <property type="entry name" value="REGULATOR OF RPOS"/>
    <property type="match status" value="1"/>
</dbReference>
<keyword evidence="2" id="KW-0902">Two-component regulatory system</keyword>
<keyword evidence="4" id="KW-0238">DNA-binding</keyword>
<evidence type="ECO:0000256" key="1">
    <source>
        <dbReference type="ARBA" id="ARBA00022553"/>
    </source>
</evidence>
<evidence type="ECO:0000256" key="2">
    <source>
        <dbReference type="ARBA" id="ARBA00023012"/>
    </source>
</evidence>
<keyword evidence="5" id="KW-0804">Transcription</keyword>
<dbReference type="SUPFAM" id="SSF52172">
    <property type="entry name" value="CheY-like"/>
    <property type="match status" value="1"/>
</dbReference>
<accession>A0ABV6HR76</accession>
<dbReference type="PANTHER" id="PTHR48111:SF1">
    <property type="entry name" value="TWO-COMPONENT RESPONSE REGULATOR ORR33"/>
    <property type="match status" value="1"/>
</dbReference>
<gene>
    <name evidence="8" type="ORF">ACFFI0_19025</name>
</gene>
<evidence type="ECO:0000256" key="3">
    <source>
        <dbReference type="ARBA" id="ARBA00023015"/>
    </source>
</evidence>
<comment type="caution">
    <text evidence="8">The sequence shown here is derived from an EMBL/GenBank/DDBJ whole genome shotgun (WGS) entry which is preliminary data.</text>
</comment>
<keyword evidence="3" id="KW-0805">Transcription regulation</keyword>
<evidence type="ECO:0000256" key="4">
    <source>
        <dbReference type="ARBA" id="ARBA00023125"/>
    </source>
</evidence>
<reference evidence="8 9" key="1">
    <citation type="submission" date="2024-09" db="EMBL/GenBank/DDBJ databases">
        <authorList>
            <person name="Sun Q."/>
            <person name="Mori K."/>
        </authorList>
    </citation>
    <scope>NUCLEOTIDE SEQUENCE [LARGE SCALE GENOMIC DNA]</scope>
    <source>
        <strain evidence="8 9">CCM 7765</strain>
    </source>
</reference>
<dbReference type="InterPro" id="IPR001789">
    <property type="entry name" value="Sig_transdc_resp-reg_receiver"/>
</dbReference>
<dbReference type="EMBL" id="JBHLWO010000002">
    <property type="protein sequence ID" value="MFC0320428.1"/>
    <property type="molecule type" value="Genomic_DNA"/>
</dbReference>
<evidence type="ECO:0000256" key="6">
    <source>
        <dbReference type="PROSITE-ProRule" id="PRU00169"/>
    </source>
</evidence>
<dbReference type="PROSITE" id="PS50110">
    <property type="entry name" value="RESPONSE_REGULATORY"/>
    <property type="match status" value="1"/>
</dbReference>
<evidence type="ECO:0000313" key="9">
    <source>
        <dbReference type="Proteomes" id="UP001589774"/>
    </source>
</evidence>
<evidence type="ECO:0000313" key="8">
    <source>
        <dbReference type="EMBL" id="MFC0320428.1"/>
    </source>
</evidence>
<feature type="modified residue" description="4-aspartylphosphate" evidence="6">
    <location>
        <position position="51"/>
    </location>
</feature>
<sequence length="120" mass="13415">MIILIAEDDELIRKTLEFRLSKENHQIISAIDGKDALEKIKETLPDLVITDIMMPYVSGLEIVTAVRAIKEKAIPIIILSGLGQEEVVLDAFKLGADDFIVKPFSPGELILRIKRFTVGR</sequence>
<organism evidence="8 9">
    <name type="scientific">Olivibacter oleidegradans</name>
    <dbReference type="NCBI Taxonomy" id="760123"/>
    <lineage>
        <taxon>Bacteria</taxon>
        <taxon>Pseudomonadati</taxon>
        <taxon>Bacteroidota</taxon>
        <taxon>Sphingobacteriia</taxon>
        <taxon>Sphingobacteriales</taxon>
        <taxon>Sphingobacteriaceae</taxon>
        <taxon>Olivibacter</taxon>
    </lineage>
</organism>
<dbReference type="RefSeq" id="WP_130858473.1">
    <property type="nucleotide sequence ID" value="NZ_JBHLWO010000002.1"/>
</dbReference>
<dbReference type="InterPro" id="IPR011006">
    <property type="entry name" value="CheY-like_superfamily"/>
</dbReference>
<keyword evidence="1 6" id="KW-0597">Phosphoprotein</keyword>
<dbReference type="Gene3D" id="3.40.50.2300">
    <property type="match status" value="1"/>
</dbReference>
<name>A0ABV6HR76_9SPHI</name>
<evidence type="ECO:0000256" key="5">
    <source>
        <dbReference type="ARBA" id="ARBA00023163"/>
    </source>
</evidence>
<dbReference type="SMART" id="SM00448">
    <property type="entry name" value="REC"/>
    <property type="match status" value="1"/>
</dbReference>
<protein>
    <submittedName>
        <fullName evidence="8">Response regulator transcription factor</fullName>
    </submittedName>
</protein>
<proteinExistence type="predicted"/>
<dbReference type="CDD" id="cd17574">
    <property type="entry name" value="REC_OmpR"/>
    <property type="match status" value="1"/>
</dbReference>
<dbReference type="InterPro" id="IPR039420">
    <property type="entry name" value="WalR-like"/>
</dbReference>
<keyword evidence="9" id="KW-1185">Reference proteome</keyword>
<dbReference type="Proteomes" id="UP001589774">
    <property type="component" value="Unassembled WGS sequence"/>
</dbReference>
<evidence type="ECO:0000259" key="7">
    <source>
        <dbReference type="PROSITE" id="PS50110"/>
    </source>
</evidence>